<evidence type="ECO:0000256" key="3">
    <source>
        <dbReference type="ARBA" id="ARBA00022448"/>
    </source>
</evidence>
<sequence>MKFKQPALLLFIAGVVHCANAHAYTFDASMLGDAAKGVDMSLFNLGVQQPGTYRVDVMVNGKRVDTRDVVFKLEKDGQGTPFLAPCLTVSQLSRYGVKTEDYPQLWKAAKTPDECADLTAIPQAQAVLDINNQQLQLSISQLALRPEFKGIAPEDLWDDGIPAFLMNYSARTTQTDYKMDMERRDNSSWVQLQPGINIGAWRVRNATSWQRSSQLSGKWQAAYTYAERGLYSLKSRLTLGQKTSQGEIFDSVPFTGVMLASDDNMVPYSERQFAPVVRGIARTQARVEVKQNGYTIYNTTVAPGPFALRDLSVADSSGDLHVTVW</sequence>
<proteinExistence type="inferred from homology"/>
<protein>
    <submittedName>
        <fullName evidence="11">Fimbria/pilus outer membrane usher protein</fullName>
    </submittedName>
</protein>
<dbReference type="FunFam" id="3.10.20.410:FF:000001">
    <property type="entry name" value="Fimbrial outer membrane usher protein"/>
    <property type="match status" value="1"/>
</dbReference>
<evidence type="ECO:0000256" key="5">
    <source>
        <dbReference type="ARBA" id="ARBA00022692"/>
    </source>
</evidence>
<evidence type="ECO:0000256" key="2">
    <source>
        <dbReference type="ARBA" id="ARBA00008064"/>
    </source>
</evidence>
<gene>
    <name evidence="11" type="ORF">G0E43_23340</name>
</gene>
<dbReference type="InterPro" id="IPR000015">
    <property type="entry name" value="Fimb_usher"/>
</dbReference>
<evidence type="ECO:0000256" key="8">
    <source>
        <dbReference type="ARBA" id="ARBA00023237"/>
    </source>
</evidence>
<evidence type="ECO:0000256" key="7">
    <source>
        <dbReference type="ARBA" id="ARBA00023136"/>
    </source>
</evidence>
<dbReference type="GO" id="GO:0009297">
    <property type="term" value="P:pilus assembly"/>
    <property type="evidence" value="ECO:0007669"/>
    <property type="project" value="InterPro"/>
</dbReference>
<keyword evidence="8" id="KW-0998">Cell outer membrane</keyword>
<evidence type="ECO:0000256" key="9">
    <source>
        <dbReference type="SAM" id="SignalP"/>
    </source>
</evidence>
<reference evidence="11" key="1">
    <citation type="journal article" date="2018" name="Genome Biol.">
        <title>SKESA: strategic k-mer extension for scrupulous assemblies.</title>
        <authorList>
            <person name="Souvorov A."/>
            <person name="Agarwala R."/>
            <person name="Lipman D.J."/>
        </authorList>
    </citation>
    <scope>NUCLEOTIDE SEQUENCE</scope>
    <source>
        <strain evidence="11">Salmonella_Enteritidis_72-17</strain>
    </source>
</reference>
<feature type="chain" id="PRO_5028338256" evidence="9">
    <location>
        <begin position="24"/>
        <end position="325"/>
    </location>
</feature>
<evidence type="ECO:0000259" key="10">
    <source>
        <dbReference type="Pfam" id="PF13954"/>
    </source>
</evidence>
<dbReference type="SUPFAM" id="SSF141729">
    <property type="entry name" value="FimD N-terminal domain-like"/>
    <property type="match status" value="1"/>
</dbReference>
<dbReference type="EMBL" id="DAAMQN010000283">
    <property type="protein sequence ID" value="HAC7761372.1"/>
    <property type="molecule type" value="Genomic_DNA"/>
</dbReference>
<organism evidence="11">
    <name type="scientific">Salmonella enterica</name>
    <name type="common">Salmonella choleraesuis</name>
    <dbReference type="NCBI Taxonomy" id="28901"/>
    <lineage>
        <taxon>Bacteria</taxon>
        <taxon>Pseudomonadati</taxon>
        <taxon>Pseudomonadota</taxon>
        <taxon>Gammaproteobacteria</taxon>
        <taxon>Enterobacterales</taxon>
        <taxon>Enterobacteriaceae</taxon>
        <taxon>Salmonella</taxon>
    </lineage>
</organism>
<feature type="domain" description="PapC N-terminal" evidence="10">
    <location>
        <begin position="25"/>
        <end position="171"/>
    </location>
</feature>
<dbReference type="Gene3D" id="3.10.20.410">
    <property type="match status" value="1"/>
</dbReference>
<evidence type="ECO:0000256" key="6">
    <source>
        <dbReference type="ARBA" id="ARBA00022729"/>
    </source>
</evidence>
<keyword evidence="5" id="KW-0812">Transmembrane</keyword>
<accession>A0A704CTX9</accession>
<evidence type="ECO:0000313" key="11">
    <source>
        <dbReference type="EMBL" id="HAC7761372.1"/>
    </source>
</evidence>
<dbReference type="InterPro" id="IPR037224">
    <property type="entry name" value="PapC_N_sf"/>
</dbReference>
<keyword evidence="3" id="KW-0813">Transport</keyword>
<comment type="caution">
    <text evidence="11">The sequence shown here is derived from an EMBL/GenBank/DDBJ whole genome shotgun (WGS) entry which is preliminary data.</text>
</comment>
<dbReference type="Pfam" id="PF13954">
    <property type="entry name" value="PapC_N"/>
    <property type="match status" value="1"/>
</dbReference>
<feature type="non-terminal residue" evidence="11">
    <location>
        <position position="325"/>
    </location>
</feature>
<keyword evidence="4" id="KW-1029">Fimbrium biogenesis</keyword>
<keyword evidence="6 9" id="KW-0732">Signal</keyword>
<dbReference type="Pfam" id="PF00577">
    <property type="entry name" value="Usher"/>
    <property type="match status" value="1"/>
</dbReference>
<name>A0A704CTX9_SALER</name>
<dbReference type="InterPro" id="IPR025885">
    <property type="entry name" value="PapC_N"/>
</dbReference>
<dbReference type="AlphaFoldDB" id="A0A704CTX9"/>
<evidence type="ECO:0000256" key="1">
    <source>
        <dbReference type="ARBA" id="ARBA00004571"/>
    </source>
</evidence>
<comment type="subcellular location">
    <subcellularLocation>
        <location evidence="1">Cell outer membrane</location>
        <topology evidence="1">Multi-pass membrane protein</topology>
    </subcellularLocation>
</comment>
<evidence type="ECO:0000256" key="4">
    <source>
        <dbReference type="ARBA" id="ARBA00022558"/>
    </source>
</evidence>
<dbReference type="PANTHER" id="PTHR30451">
    <property type="entry name" value="OUTER MEMBRANE USHER PROTEIN"/>
    <property type="match status" value="1"/>
</dbReference>
<dbReference type="GO" id="GO:0009279">
    <property type="term" value="C:cell outer membrane"/>
    <property type="evidence" value="ECO:0007669"/>
    <property type="project" value="UniProtKB-SubCell"/>
</dbReference>
<comment type="similarity">
    <text evidence="2">Belongs to the fimbrial export usher family.</text>
</comment>
<reference evidence="11" key="2">
    <citation type="submission" date="2018-07" db="EMBL/GenBank/DDBJ databases">
        <authorList>
            <consortium name="NCBI Pathogen Detection Project"/>
        </authorList>
    </citation>
    <scope>NUCLEOTIDE SEQUENCE</scope>
    <source>
        <strain evidence="11">Salmonella_Enteritidis_72-17</strain>
    </source>
</reference>
<keyword evidence="7" id="KW-0472">Membrane</keyword>
<dbReference type="Gene3D" id="2.60.40.3110">
    <property type="match status" value="1"/>
</dbReference>
<dbReference type="GO" id="GO:0015473">
    <property type="term" value="F:fimbrial usher porin activity"/>
    <property type="evidence" value="ECO:0007669"/>
    <property type="project" value="InterPro"/>
</dbReference>
<feature type="signal peptide" evidence="9">
    <location>
        <begin position="1"/>
        <end position="23"/>
    </location>
</feature>
<dbReference type="PANTHER" id="PTHR30451:SF9">
    <property type="entry name" value="F1 CAPSULE-ANCHORING PROTEIN"/>
    <property type="match status" value="1"/>
</dbReference>